<dbReference type="PROSITE" id="PS00290">
    <property type="entry name" value="IG_MHC"/>
    <property type="match status" value="1"/>
</dbReference>
<protein>
    <recommendedName>
        <fullName evidence="1">Ig-like domain-containing protein</fullName>
    </recommendedName>
</protein>
<dbReference type="PROSITE" id="PS50835">
    <property type="entry name" value="IG_LIKE"/>
    <property type="match status" value="1"/>
</dbReference>
<accession>A0A8D0B249</accession>
<dbReference type="AlphaFoldDB" id="A0A8D0B249"/>
<dbReference type="PANTHER" id="PTHR19944">
    <property type="entry name" value="MHC CLASS II-RELATED"/>
    <property type="match status" value="1"/>
</dbReference>
<feature type="domain" description="Ig-like" evidence="1">
    <location>
        <begin position="17"/>
        <end position="109"/>
    </location>
</feature>
<dbReference type="Pfam" id="PF07654">
    <property type="entry name" value="C1-set"/>
    <property type="match status" value="1"/>
</dbReference>
<evidence type="ECO:0000313" key="3">
    <source>
        <dbReference type="Proteomes" id="UP000694421"/>
    </source>
</evidence>
<dbReference type="InterPro" id="IPR050160">
    <property type="entry name" value="MHC/Immunoglobulin"/>
</dbReference>
<dbReference type="InterPro" id="IPR013783">
    <property type="entry name" value="Ig-like_fold"/>
</dbReference>
<evidence type="ECO:0000259" key="1">
    <source>
        <dbReference type="PROSITE" id="PS50835"/>
    </source>
</evidence>
<reference evidence="2" key="1">
    <citation type="submission" date="2025-08" db="UniProtKB">
        <authorList>
            <consortium name="Ensembl"/>
        </authorList>
    </citation>
    <scope>IDENTIFICATION</scope>
</reference>
<dbReference type="InterPro" id="IPR036179">
    <property type="entry name" value="Ig-like_dom_sf"/>
</dbReference>
<name>A0A8D0B249_SALMN</name>
<dbReference type="SUPFAM" id="SSF48726">
    <property type="entry name" value="Immunoglobulin"/>
    <property type="match status" value="1"/>
</dbReference>
<dbReference type="SMART" id="SM00407">
    <property type="entry name" value="IGc1"/>
    <property type="match status" value="1"/>
</dbReference>
<evidence type="ECO:0000313" key="2">
    <source>
        <dbReference type="Ensembl" id="ENSSMRP00000004158.1"/>
    </source>
</evidence>
<organism evidence="2 3">
    <name type="scientific">Salvator merianae</name>
    <name type="common">Argentine black and white tegu</name>
    <name type="synonym">Tupinambis merianae</name>
    <dbReference type="NCBI Taxonomy" id="96440"/>
    <lineage>
        <taxon>Eukaryota</taxon>
        <taxon>Metazoa</taxon>
        <taxon>Chordata</taxon>
        <taxon>Craniata</taxon>
        <taxon>Vertebrata</taxon>
        <taxon>Euteleostomi</taxon>
        <taxon>Lepidosauria</taxon>
        <taxon>Squamata</taxon>
        <taxon>Bifurcata</taxon>
        <taxon>Unidentata</taxon>
        <taxon>Episquamata</taxon>
        <taxon>Laterata</taxon>
        <taxon>Teiioidea</taxon>
        <taxon>Teiidae</taxon>
        <taxon>Salvator</taxon>
    </lineage>
</organism>
<reference evidence="2" key="2">
    <citation type="submission" date="2025-09" db="UniProtKB">
        <authorList>
            <consortium name="Ensembl"/>
        </authorList>
    </citation>
    <scope>IDENTIFICATION</scope>
</reference>
<dbReference type="GeneTree" id="ENSGT00940000161847"/>
<dbReference type="PANTHER" id="PTHR19944:SF86">
    <property type="entry name" value="HLA CLASS II HISTOCOMPATIBILITY ANTIGEN, DR ALPHA CHAIN"/>
    <property type="match status" value="1"/>
</dbReference>
<dbReference type="Ensembl" id="ENSSMRT00000004930.1">
    <property type="protein sequence ID" value="ENSSMRP00000004158.1"/>
    <property type="gene ID" value="ENSSMRG00000003477.1"/>
</dbReference>
<dbReference type="OMA" id="ANTLICF"/>
<dbReference type="Gene3D" id="2.60.40.10">
    <property type="entry name" value="Immunoglobulins"/>
    <property type="match status" value="1"/>
</dbReference>
<proteinExistence type="predicted"/>
<dbReference type="InterPro" id="IPR003597">
    <property type="entry name" value="Ig_C1-set"/>
</dbReference>
<keyword evidence="3" id="KW-1185">Reference proteome</keyword>
<dbReference type="InterPro" id="IPR003006">
    <property type="entry name" value="Ig/MHC_CS"/>
</dbReference>
<dbReference type="Proteomes" id="UP000694421">
    <property type="component" value="Unplaced"/>
</dbReference>
<sequence>LATFLVQKGVPDLVFFPSLAPSATVYPRTPVEMGDPNLLVCLVDRFFPPVLNVTWLKNGHPVSQGVEETAFYPSVDTTFWKFSYLPFIPEDGDVYVCQVEHLGLSEPLQRIWSKQRGRRAPPSQL</sequence>
<dbReference type="CDD" id="cd05767">
    <property type="entry name" value="IgC1_MHC_II_alpha"/>
    <property type="match status" value="1"/>
</dbReference>
<dbReference type="InterPro" id="IPR007110">
    <property type="entry name" value="Ig-like_dom"/>
</dbReference>